<evidence type="ECO:0000259" key="7">
    <source>
        <dbReference type="PROSITE" id="PS50287"/>
    </source>
</evidence>
<name>A0A5E4C1J0_MARMO</name>
<dbReference type="EMBL" id="CABDUW010000762">
    <property type="protein sequence ID" value="VTJ74762.1"/>
    <property type="molecule type" value="Genomic_DNA"/>
</dbReference>
<evidence type="ECO:0000313" key="8">
    <source>
        <dbReference type="EMBL" id="VTJ74762.1"/>
    </source>
</evidence>
<evidence type="ECO:0000256" key="3">
    <source>
        <dbReference type="ARBA" id="ARBA00023157"/>
    </source>
</evidence>
<keyword evidence="2" id="KW-0677">Repeat</keyword>
<evidence type="ECO:0000256" key="2">
    <source>
        <dbReference type="ARBA" id="ARBA00022737"/>
    </source>
</evidence>
<feature type="disulfide bond" evidence="5">
    <location>
        <begin position="173"/>
        <end position="234"/>
    </location>
</feature>
<dbReference type="GO" id="GO:0005886">
    <property type="term" value="C:plasma membrane"/>
    <property type="evidence" value="ECO:0007669"/>
    <property type="project" value="TreeGrafter"/>
</dbReference>
<dbReference type="InterPro" id="IPR036772">
    <property type="entry name" value="SRCR-like_dom_sf"/>
</dbReference>
<gene>
    <name evidence="8" type="ORF">MONAX_5E035423</name>
</gene>
<dbReference type="FunFam" id="3.10.250.10:FF:000006">
    <property type="entry name" value="neurotrypsin isoform X2"/>
    <property type="match status" value="1"/>
</dbReference>
<dbReference type="InterPro" id="IPR001190">
    <property type="entry name" value="SRCR"/>
</dbReference>
<dbReference type="PROSITE" id="PS00420">
    <property type="entry name" value="SRCR_1"/>
    <property type="match status" value="1"/>
</dbReference>
<dbReference type="Gene3D" id="3.10.250.10">
    <property type="entry name" value="SRCR-like domain"/>
    <property type="match status" value="1"/>
</dbReference>
<feature type="disulfide bond" evidence="5">
    <location>
        <begin position="204"/>
        <end position="214"/>
    </location>
</feature>
<dbReference type="PRINTS" id="PR00258">
    <property type="entry name" value="SPERACTRCPTR"/>
</dbReference>
<dbReference type="AlphaFoldDB" id="A0A5E4C1J0"/>
<dbReference type="PANTHER" id="PTHR48071">
    <property type="entry name" value="SRCR DOMAIN-CONTAINING PROTEIN"/>
    <property type="match status" value="1"/>
</dbReference>
<dbReference type="PROSITE" id="PS50287">
    <property type="entry name" value="SRCR_2"/>
    <property type="match status" value="1"/>
</dbReference>
<dbReference type="GO" id="GO:0004252">
    <property type="term" value="F:serine-type endopeptidase activity"/>
    <property type="evidence" value="ECO:0007669"/>
    <property type="project" value="TreeGrafter"/>
</dbReference>
<feature type="region of interest" description="Disordered" evidence="6">
    <location>
        <begin position="78"/>
        <end position="137"/>
    </location>
</feature>
<protein>
    <recommendedName>
        <fullName evidence="7">SRCR domain-containing protein</fullName>
    </recommendedName>
</protein>
<feature type="region of interest" description="Disordered" evidence="6">
    <location>
        <begin position="1"/>
        <end position="60"/>
    </location>
</feature>
<comment type="caution">
    <text evidence="8">The sequence shown here is derived from an EMBL/GenBank/DDBJ whole genome shotgun (WGS) entry which is preliminary data.</text>
</comment>
<evidence type="ECO:0000256" key="6">
    <source>
        <dbReference type="SAM" id="MobiDB-lite"/>
    </source>
</evidence>
<dbReference type="SUPFAM" id="SSF56487">
    <property type="entry name" value="SRCR-like"/>
    <property type="match status" value="1"/>
</dbReference>
<accession>A0A5E4C1J0</accession>
<dbReference type="Pfam" id="PF00530">
    <property type="entry name" value="SRCR"/>
    <property type="match status" value="1"/>
</dbReference>
<dbReference type="SMART" id="SM00202">
    <property type="entry name" value="SR"/>
    <property type="match status" value="1"/>
</dbReference>
<reference evidence="8" key="1">
    <citation type="submission" date="2019-04" db="EMBL/GenBank/DDBJ databases">
        <authorList>
            <person name="Alioto T."/>
            <person name="Alioto T."/>
        </authorList>
    </citation>
    <scope>NUCLEOTIDE SEQUENCE [LARGE SCALE GENOMIC DNA]</scope>
</reference>
<keyword evidence="9" id="KW-1185">Reference proteome</keyword>
<evidence type="ECO:0000256" key="1">
    <source>
        <dbReference type="ARBA" id="ARBA00022729"/>
    </source>
</evidence>
<keyword evidence="1" id="KW-0732">Signal</keyword>
<organism evidence="8 9">
    <name type="scientific">Marmota monax</name>
    <name type="common">Woodchuck</name>
    <dbReference type="NCBI Taxonomy" id="9995"/>
    <lineage>
        <taxon>Eukaryota</taxon>
        <taxon>Metazoa</taxon>
        <taxon>Chordata</taxon>
        <taxon>Craniata</taxon>
        <taxon>Vertebrata</taxon>
        <taxon>Euteleostomi</taxon>
        <taxon>Mammalia</taxon>
        <taxon>Eutheria</taxon>
        <taxon>Euarchontoglires</taxon>
        <taxon>Glires</taxon>
        <taxon>Rodentia</taxon>
        <taxon>Sciuromorpha</taxon>
        <taxon>Sciuridae</taxon>
        <taxon>Xerinae</taxon>
        <taxon>Marmotini</taxon>
        <taxon>Marmota</taxon>
    </lineage>
</organism>
<dbReference type="GO" id="GO:0031638">
    <property type="term" value="P:zymogen activation"/>
    <property type="evidence" value="ECO:0007669"/>
    <property type="project" value="TreeGrafter"/>
</dbReference>
<proteinExistence type="predicted"/>
<dbReference type="PANTHER" id="PTHR48071:SF24">
    <property type="entry name" value="DELETED IN MALIGNANT BRAIN TUMORS 1 PROTEIN-LIKE"/>
    <property type="match status" value="1"/>
</dbReference>
<feature type="compositionally biased region" description="Low complexity" evidence="6">
    <location>
        <begin position="118"/>
        <end position="129"/>
    </location>
</feature>
<feature type="disulfide bond" evidence="5">
    <location>
        <begin position="160"/>
        <end position="224"/>
    </location>
</feature>
<keyword evidence="3 5" id="KW-1015">Disulfide bond</keyword>
<evidence type="ECO:0000256" key="5">
    <source>
        <dbReference type="PROSITE-ProRule" id="PRU00196"/>
    </source>
</evidence>
<feature type="domain" description="SRCR" evidence="7">
    <location>
        <begin position="135"/>
        <end position="235"/>
    </location>
</feature>
<evidence type="ECO:0000313" key="9">
    <source>
        <dbReference type="Proteomes" id="UP000335636"/>
    </source>
</evidence>
<evidence type="ECO:0000256" key="4">
    <source>
        <dbReference type="ARBA" id="ARBA00023180"/>
    </source>
</evidence>
<keyword evidence="4" id="KW-0325">Glycoprotein</keyword>
<dbReference type="Proteomes" id="UP000335636">
    <property type="component" value="Unassembled WGS sequence"/>
</dbReference>
<sequence length="342" mass="37487">MLTPWPKTRAQRAQHPPQRGSATPLGSAIDTEEAPPAGTLSACCPGLDQTRPGEDRTGVHTLPARPRVLWWRPCCQPASTPQHPHREPGYTIPTPPPSGEAPSSPGDLPQSEDRSGGRRPSSSLSHLSPQPDRALRLAGGRGRCEGRLEVRHEGVWGTVCDDHWNIRNARVVCRLLGCGRALGAPGRGRFGPGIGPILMDDVRCTGHEDALERCAHAGWARHNCRHSEDASVLCAAQLFCLPHLFRAVIDRGYLRRLGYSSWDIHLNDNLCRPQVSGRFLIFNIPYGHCGTVRQRSLPPGPCWKPPHVWKVGSPRHCWSMGRILQMSCLALAGPAGLEKPMF</sequence>